<dbReference type="Proteomes" id="UP000664167">
    <property type="component" value="Unassembled WGS sequence"/>
</dbReference>
<sequence>MPRNAPNFAELLDGARHTAVHLEMRDAYGVGDEADDFALWKATGERDADPGSAYWTPWVALIRRTVGRGVSVRRARIVSEPVSDYIRYEHAGTTVNVSAGEQVRWLARRRVSDVPLPGNDFWLIDSALIRWNHFTGEGASCGGEMSDDPVAAGLCARAFEAVWARAVPHEEYKII</sequence>
<protein>
    <recommendedName>
        <fullName evidence="1">DUF6879 domain-containing protein</fullName>
    </recommendedName>
</protein>
<dbReference type="AlphaFoldDB" id="A0A939JG33"/>
<dbReference type="InterPro" id="IPR049244">
    <property type="entry name" value="DUF6879"/>
</dbReference>
<evidence type="ECO:0000259" key="1">
    <source>
        <dbReference type="Pfam" id="PF21806"/>
    </source>
</evidence>
<proteinExistence type="predicted"/>
<name>A0A939JG33_9ACTN</name>
<feature type="domain" description="DUF6879" evidence="1">
    <location>
        <begin position="7"/>
        <end position="173"/>
    </location>
</feature>
<dbReference type="Pfam" id="PF21806">
    <property type="entry name" value="DUF6879"/>
    <property type="match status" value="1"/>
</dbReference>
<dbReference type="RefSeq" id="WP_206959663.1">
    <property type="nucleotide sequence ID" value="NZ_BAAAJJ010000002.1"/>
</dbReference>
<evidence type="ECO:0000313" key="3">
    <source>
        <dbReference type="Proteomes" id="UP000664167"/>
    </source>
</evidence>
<gene>
    <name evidence="2" type="ORF">J0695_02395</name>
</gene>
<comment type="caution">
    <text evidence="2">The sequence shown here is derived from an EMBL/GenBank/DDBJ whole genome shotgun (WGS) entry which is preliminary data.</text>
</comment>
<keyword evidence="3" id="KW-1185">Reference proteome</keyword>
<reference evidence="2" key="1">
    <citation type="submission" date="2021-03" db="EMBL/GenBank/DDBJ databases">
        <title>Streptomyces poriferae sp. nov., a novel marine sponge-derived Actinobacteria species with anti-MRSA activity.</title>
        <authorList>
            <person name="Sandoval-Powers M."/>
            <person name="Kralova S."/>
            <person name="Nguyen G.-S."/>
            <person name="Fawwal D."/>
            <person name="Degnes K."/>
            <person name="Klinkenberg G."/>
            <person name="Sletta H."/>
            <person name="Wentzel A."/>
            <person name="Liles M.R."/>
        </authorList>
    </citation>
    <scope>NUCLEOTIDE SEQUENCE</scope>
    <source>
        <strain evidence="2">DSM 41794</strain>
    </source>
</reference>
<evidence type="ECO:0000313" key="2">
    <source>
        <dbReference type="EMBL" id="MBO0510665.1"/>
    </source>
</evidence>
<dbReference type="EMBL" id="JAFLRJ010000017">
    <property type="protein sequence ID" value="MBO0510665.1"/>
    <property type="molecule type" value="Genomic_DNA"/>
</dbReference>
<organism evidence="2 3">
    <name type="scientific">Streptomyces beijiangensis</name>
    <dbReference type="NCBI Taxonomy" id="163361"/>
    <lineage>
        <taxon>Bacteria</taxon>
        <taxon>Bacillati</taxon>
        <taxon>Actinomycetota</taxon>
        <taxon>Actinomycetes</taxon>
        <taxon>Kitasatosporales</taxon>
        <taxon>Streptomycetaceae</taxon>
        <taxon>Streptomyces</taxon>
    </lineage>
</organism>
<accession>A0A939JG33</accession>